<dbReference type="InterPro" id="IPR036873">
    <property type="entry name" value="Rhodanese-like_dom_sf"/>
</dbReference>
<keyword evidence="4" id="KW-0808">Transferase</keyword>
<dbReference type="Pfam" id="PF00581">
    <property type="entry name" value="Rhodanese"/>
    <property type="match status" value="2"/>
</dbReference>
<comment type="caution">
    <text evidence="4">The sequence shown here is derived from an EMBL/GenBank/DDBJ whole genome shotgun (WGS) entry which is preliminary data.</text>
</comment>
<dbReference type="Gene3D" id="3.40.250.10">
    <property type="entry name" value="Rhodanese-like domain"/>
    <property type="match status" value="2"/>
</dbReference>
<evidence type="ECO:0000259" key="3">
    <source>
        <dbReference type="PROSITE" id="PS50206"/>
    </source>
</evidence>
<feature type="signal peptide" evidence="2">
    <location>
        <begin position="1"/>
        <end position="27"/>
    </location>
</feature>
<sequence length="326" mass="34496">MLRRKFSFAAALLAGSLAVSLPSVALAGAPGAAAAAGSSPLLKAEDLKSLLGQPDVRVLDIRAEKDYLAGHIPGAINTPYAAYRGPKDNAGSLVAESKLTEVLRQAGIDTNTRVIVAHAGSDHTDFGAAARVYWTLKAGGLTRLSVLDGGTLGWKTAGGALDTVAPKVNPSQFSYHYNKAMIADTEEVATAVKSGKAPLLLDARPLDFFKGEQRVDAAARYGTLPGAQTLDNASFFNADKKTLKPAGELLQIVQQANLANKPAVSFCNTGHWAATNWFVLSELAGNKEVKLYPESVVEWSKTDLPMDNQPSRVTALVQDAKRSLKK</sequence>
<dbReference type="SMART" id="SM00450">
    <property type="entry name" value="RHOD"/>
    <property type="match status" value="2"/>
</dbReference>
<dbReference type="AlphaFoldDB" id="A0A418WXW5"/>
<name>A0A418WXW5_9BURK</name>
<protein>
    <submittedName>
        <fullName evidence="4">Sulfurtransferase</fullName>
    </submittedName>
</protein>
<feature type="domain" description="Rhodanese" evidence="3">
    <location>
        <begin position="52"/>
        <end position="163"/>
    </location>
</feature>
<feature type="domain" description="Rhodanese" evidence="3">
    <location>
        <begin position="194"/>
        <end position="308"/>
    </location>
</feature>
<dbReference type="SUPFAM" id="SSF52821">
    <property type="entry name" value="Rhodanese/Cell cycle control phosphatase"/>
    <property type="match status" value="2"/>
</dbReference>
<keyword evidence="2" id="KW-0732">Signal</keyword>
<organism evidence="4 5">
    <name type="scientific">Noviherbaspirillum cavernae</name>
    <dbReference type="NCBI Taxonomy" id="2320862"/>
    <lineage>
        <taxon>Bacteria</taxon>
        <taxon>Pseudomonadati</taxon>
        <taxon>Pseudomonadota</taxon>
        <taxon>Betaproteobacteria</taxon>
        <taxon>Burkholderiales</taxon>
        <taxon>Oxalobacteraceae</taxon>
        <taxon>Noviherbaspirillum</taxon>
    </lineage>
</organism>
<dbReference type="GO" id="GO:0016740">
    <property type="term" value="F:transferase activity"/>
    <property type="evidence" value="ECO:0007669"/>
    <property type="project" value="UniProtKB-KW"/>
</dbReference>
<dbReference type="RefSeq" id="WP_119741566.1">
    <property type="nucleotide sequence ID" value="NZ_QYUN01000002.1"/>
</dbReference>
<evidence type="ECO:0000313" key="4">
    <source>
        <dbReference type="EMBL" id="RJG05031.1"/>
    </source>
</evidence>
<dbReference type="InterPro" id="IPR001763">
    <property type="entry name" value="Rhodanese-like_dom"/>
</dbReference>
<dbReference type="PROSITE" id="PS50206">
    <property type="entry name" value="RHODANESE_3"/>
    <property type="match status" value="2"/>
</dbReference>
<dbReference type="PANTHER" id="PTHR43855:SF1">
    <property type="entry name" value="THIOSULFATE SULFURTRANSFERASE"/>
    <property type="match status" value="1"/>
</dbReference>
<proteinExistence type="predicted"/>
<keyword evidence="1" id="KW-0677">Repeat</keyword>
<dbReference type="OrthoDB" id="9789585at2"/>
<keyword evidence="5" id="KW-1185">Reference proteome</keyword>
<dbReference type="CDD" id="cd01448">
    <property type="entry name" value="TST_Repeat_1"/>
    <property type="match status" value="1"/>
</dbReference>
<accession>A0A418WXW5</accession>
<evidence type="ECO:0000313" key="5">
    <source>
        <dbReference type="Proteomes" id="UP000285190"/>
    </source>
</evidence>
<dbReference type="Proteomes" id="UP000285190">
    <property type="component" value="Unassembled WGS sequence"/>
</dbReference>
<gene>
    <name evidence="4" type="ORF">D3870_02475</name>
</gene>
<reference evidence="4 5" key="1">
    <citation type="submission" date="2018-09" db="EMBL/GenBank/DDBJ databases">
        <authorList>
            <person name="Zhu H."/>
        </authorList>
    </citation>
    <scope>NUCLEOTIDE SEQUENCE [LARGE SCALE GENOMIC DNA]</scope>
    <source>
        <strain evidence="4 5">K2R10-39</strain>
    </source>
</reference>
<feature type="chain" id="PRO_5019391278" evidence="2">
    <location>
        <begin position="28"/>
        <end position="326"/>
    </location>
</feature>
<evidence type="ECO:0000256" key="1">
    <source>
        <dbReference type="ARBA" id="ARBA00022737"/>
    </source>
</evidence>
<dbReference type="EMBL" id="QYUN01000002">
    <property type="protein sequence ID" value="RJG05031.1"/>
    <property type="molecule type" value="Genomic_DNA"/>
</dbReference>
<dbReference type="PANTHER" id="PTHR43855">
    <property type="entry name" value="THIOSULFATE SULFURTRANSFERASE"/>
    <property type="match status" value="1"/>
</dbReference>
<evidence type="ECO:0000256" key="2">
    <source>
        <dbReference type="SAM" id="SignalP"/>
    </source>
</evidence>
<dbReference type="InterPro" id="IPR051126">
    <property type="entry name" value="Thiosulfate_sulfurtransferase"/>
</dbReference>